<dbReference type="EMBL" id="JBBEGL010000001">
    <property type="protein sequence ID" value="MEJ2885185.1"/>
    <property type="molecule type" value="Genomic_DNA"/>
</dbReference>
<keyword evidence="2" id="KW-1185">Reference proteome</keyword>
<accession>A0ABU8MYJ8</accession>
<organism evidence="1 2">
    <name type="scientific">Actinomycetospora aeridis</name>
    <dbReference type="NCBI Taxonomy" id="3129231"/>
    <lineage>
        <taxon>Bacteria</taxon>
        <taxon>Bacillati</taxon>
        <taxon>Actinomycetota</taxon>
        <taxon>Actinomycetes</taxon>
        <taxon>Pseudonocardiales</taxon>
        <taxon>Pseudonocardiaceae</taxon>
        <taxon>Actinomycetospora</taxon>
    </lineage>
</organism>
<comment type="caution">
    <text evidence="1">The sequence shown here is derived from an EMBL/GenBank/DDBJ whole genome shotgun (WGS) entry which is preliminary data.</text>
</comment>
<dbReference type="RefSeq" id="WP_337711679.1">
    <property type="nucleotide sequence ID" value="NZ_JBBEGL010000001.1"/>
</dbReference>
<sequence>MLVAVVAAAVVLAVLVLGGASRATAPGDGEPPRFGVLGSSCDAARVGPLVGAGVSLAQITIRWSEFAPEPGIVDPGYRDEVDATIRRCRDAGLGVVLSPGLQGVPEWVTALPGASYRDQYGRPGSAAVPNLAFSAAARDATAEYLAEVARTWPLETFAAIRVGTGDNGELGYPTRSADPSGETPSNAFWAFDDAAQQGDGLAAGAAPSPMPGWTPGDPEWNGRAVDAKQVRSWFEWYSASIAGAARWQIDTLRELGFRGEIHLPLAGRGVLPADLDAAVENRLDGTGDRDGSLNTGLDYRAQLAALAAAPGPLVVDSSSVDDTTAVNARRLDPPQDVCAPDDAEQVRFPTVDVSAWPSYRWTAAVAAEHGLPVMGENPGNAAAAGTGGDAGSDPLPEQMTQGTRYAQECGFRAFLFAFEDDLFGGSPDLNPDVYAARIRAVTG</sequence>
<evidence type="ECO:0008006" key="3">
    <source>
        <dbReference type="Google" id="ProtNLM"/>
    </source>
</evidence>
<dbReference type="Proteomes" id="UP001370100">
    <property type="component" value="Unassembled WGS sequence"/>
</dbReference>
<reference evidence="1 2" key="1">
    <citation type="submission" date="2024-03" db="EMBL/GenBank/DDBJ databases">
        <title>Actinomycetospora sp. OC33-EN06, a novel actinomycete isolated from wild orchid (Aerides multiflora).</title>
        <authorList>
            <person name="Suriyachadkun C."/>
        </authorList>
    </citation>
    <scope>NUCLEOTIDE SEQUENCE [LARGE SCALE GENOMIC DNA]</scope>
    <source>
        <strain evidence="1 2">OC33-EN06</strain>
    </source>
</reference>
<evidence type="ECO:0000313" key="2">
    <source>
        <dbReference type="Proteomes" id="UP001370100"/>
    </source>
</evidence>
<dbReference type="Gene3D" id="3.20.20.80">
    <property type="entry name" value="Glycosidases"/>
    <property type="match status" value="1"/>
</dbReference>
<evidence type="ECO:0000313" key="1">
    <source>
        <dbReference type="EMBL" id="MEJ2885185.1"/>
    </source>
</evidence>
<protein>
    <recommendedName>
        <fullName evidence="3">Glycoside hydrolase family 42 N-terminal domain-containing protein</fullName>
    </recommendedName>
</protein>
<dbReference type="InterPro" id="IPR017853">
    <property type="entry name" value="GH"/>
</dbReference>
<name>A0ABU8MYJ8_9PSEU</name>
<dbReference type="SUPFAM" id="SSF51445">
    <property type="entry name" value="(Trans)glycosidases"/>
    <property type="match status" value="1"/>
</dbReference>
<gene>
    <name evidence="1" type="ORF">WCD41_01885</name>
</gene>
<proteinExistence type="predicted"/>